<dbReference type="InterPro" id="IPR002401">
    <property type="entry name" value="Cyt_P450_E_grp-I"/>
</dbReference>
<dbReference type="Proteomes" id="UP001174694">
    <property type="component" value="Unassembled WGS sequence"/>
</dbReference>
<evidence type="ECO:0000256" key="5">
    <source>
        <dbReference type="SAM" id="Phobius"/>
    </source>
</evidence>
<evidence type="ECO:0000256" key="3">
    <source>
        <dbReference type="ARBA" id="ARBA00023004"/>
    </source>
</evidence>
<sequence>MSEFESVKPRDALHLIGVALPPAIFLWILGTAVYRRYFHPLSKVPGPFLGSLSELYYFYWQYIKNGSLYLQFERLTKEYGPVIRIGPNEVVLTDPENYDKIYTAHTKFYKDPNMYARGGGPTGIFSTIPNDAHRKYRAILNPFFSRRAMLDEEELVQQKALKLCRDIEKHRRERVPTNVHDGFRAISMDVITEYAFGPDNGWDFLESEDYGSWYGELTRMISQMIYLFRLIPPLAKMRELPHWLAVRLNPVMKGYIGTTAQATKVVEATVRDIDAGVKPKQNTIFHTILSPENPHGRVSVQHMVDEAWVITAAAAETTGNALTVIAFRVVNDPVVYAKLHAELKEAFPDPDNMPYLELEKLPYLTAVIKEGLRLSYGIVHHLPRVVPEGGATFNGYFLPEGTVVGMSNWTMHRLPAVFPDPDKFDPERWLDPDKARHLDKYLTIFSRGNRMCIGRFDDLRSYETRAEDMVYEDYFAPFHPVDAKPLKLVGPEFFE</sequence>
<keyword evidence="5" id="KW-0812">Transmembrane</keyword>
<dbReference type="CDD" id="cd11062">
    <property type="entry name" value="CYP58-like"/>
    <property type="match status" value="1"/>
</dbReference>
<dbReference type="InterPro" id="IPR001128">
    <property type="entry name" value="Cyt_P450"/>
</dbReference>
<dbReference type="InterPro" id="IPR050121">
    <property type="entry name" value="Cytochrome_P450_monoxygenase"/>
</dbReference>
<accession>A0AA38RWE0</accession>
<evidence type="ECO:0000256" key="1">
    <source>
        <dbReference type="ARBA" id="ARBA00022617"/>
    </source>
</evidence>
<evidence type="ECO:0000256" key="2">
    <source>
        <dbReference type="ARBA" id="ARBA00022723"/>
    </source>
</evidence>
<dbReference type="PANTHER" id="PTHR24305:SF152">
    <property type="entry name" value="P450, PUTATIVE (EUROFUNG)-RELATED"/>
    <property type="match status" value="1"/>
</dbReference>
<evidence type="ECO:0000313" key="6">
    <source>
        <dbReference type="EMBL" id="KAJ9149242.1"/>
    </source>
</evidence>
<reference evidence="6" key="1">
    <citation type="submission" date="2022-07" db="EMBL/GenBank/DDBJ databases">
        <title>Fungi with potential for degradation of polypropylene.</title>
        <authorList>
            <person name="Gostincar C."/>
        </authorList>
    </citation>
    <scope>NUCLEOTIDE SEQUENCE</scope>
    <source>
        <strain evidence="6">EXF-13308</strain>
    </source>
</reference>
<proteinExistence type="predicted"/>
<protein>
    <submittedName>
        <fullName evidence="6">Trichodiene oxygenase</fullName>
    </submittedName>
</protein>
<evidence type="ECO:0000256" key="4">
    <source>
        <dbReference type="PIRSR" id="PIRSR602401-1"/>
    </source>
</evidence>
<dbReference type="Gene3D" id="1.10.630.10">
    <property type="entry name" value="Cytochrome P450"/>
    <property type="match status" value="1"/>
</dbReference>
<keyword evidence="5" id="KW-0472">Membrane</keyword>
<dbReference type="GO" id="GO:0016705">
    <property type="term" value="F:oxidoreductase activity, acting on paired donors, with incorporation or reduction of molecular oxygen"/>
    <property type="evidence" value="ECO:0007669"/>
    <property type="project" value="InterPro"/>
</dbReference>
<keyword evidence="1 4" id="KW-0349">Heme</keyword>
<gene>
    <name evidence="6" type="ORF">NKR23_g4318</name>
</gene>
<organism evidence="6 7">
    <name type="scientific">Pleurostoma richardsiae</name>
    <dbReference type="NCBI Taxonomy" id="41990"/>
    <lineage>
        <taxon>Eukaryota</taxon>
        <taxon>Fungi</taxon>
        <taxon>Dikarya</taxon>
        <taxon>Ascomycota</taxon>
        <taxon>Pezizomycotina</taxon>
        <taxon>Sordariomycetes</taxon>
        <taxon>Sordariomycetidae</taxon>
        <taxon>Calosphaeriales</taxon>
        <taxon>Pleurostomataceae</taxon>
        <taxon>Pleurostoma</taxon>
    </lineage>
</organism>
<feature type="binding site" description="axial binding residue" evidence="4">
    <location>
        <position position="452"/>
    </location>
    <ligand>
        <name>heme</name>
        <dbReference type="ChEBI" id="CHEBI:30413"/>
    </ligand>
    <ligandPart>
        <name>Fe</name>
        <dbReference type="ChEBI" id="CHEBI:18248"/>
    </ligandPart>
</feature>
<dbReference type="GO" id="GO:0005506">
    <property type="term" value="F:iron ion binding"/>
    <property type="evidence" value="ECO:0007669"/>
    <property type="project" value="InterPro"/>
</dbReference>
<evidence type="ECO:0000313" key="7">
    <source>
        <dbReference type="Proteomes" id="UP001174694"/>
    </source>
</evidence>
<keyword evidence="3 4" id="KW-0408">Iron</keyword>
<dbReference type="GO" id="GO:0020037">
    <property type="term" value="F:heme binding"/>
    <property type="evidence" value="ECO:0007669"/>
    <property type="project" value="InterPro"/>
</dbReference>
<dbReference type="InterPro" id="IPR036396">
    <property type="entry name" value="Cyt_P450_sf"/>
</dbReference>
<comment type="caution">
    <text evidence="6">The sequence shown here is derived from an EMBL/GenBank/DDBJ whole genome shotgun (WGS) entry which is preliminary data.</text>
</comment>
<keyword evidence="5" id="KW-1133">Transmembrane helix</keyword>
<name>A0AA38RWE0_9PEZI</name>
<dbReference type="PRINTS" id="PR00463">
    <property type="entry name" value="EP450I"/>
</dbReference>
<keyword evidence="2 4" id="KW-0479">Metal-binding</keyword>
<keyword evidence="7" id="KW-1185">Reference proteome</keyword>
<dbReference type="Pfam" id="PF00067">
    <property type="entry name" value="p450"/>
    <property type="match status" value="1"/>
</dbReference>
<comment type="cofactor">
    <cofactor evidence="4">
        <name>heme</name>
        <dbReference type="ChEBI" id="CHEBI:30413"/>
    </cofactor>
</comment>
<dbReference type="AlphaFoldDB" id="A0AA38RWE0"/>
<dbReference type="EMBL" id="JANBVO010000010">
    <property type="protein sequence ID" value="KAJ9149242.1"/>
    <property type="molecule type" value="Genomic_DNA"/>
</dbReference>
<dbReference type="SUPFAM" id="SSF48264">
    <property type="entry name" value="Cytochrome P450"/>
    <property type="match status" value="1"/>
</dbReference>
<feature type="transmembrane region" description="Helical" evidence="5">
    <location>
        <begin position="12"/>
        <end position="34"/>
    </location>
</feature>
<dbReference type="GO" id="GO:0004497">
    <property type="term" value="F:monooxygenase activity"/>
    <property type="evidence" value="ECO:0007669"/>
    <property type="project" value="InterPro"/>
</dbReference>
<dbReference type="PANTHER" id="PTHR24305">
    <property type="entry name" value="CYTOCHROME P450"/>
    <property type="match status" value="1"/>
</dbReference>